<feature type="region of interest" description="Disordered" evidence="1">
    <location>
        <begin position="36"/>
        <end position="84"/>
    </location>
</feature>
<dbReference type="Proteomes" id="UP000069205">
    <property type="component" value="Chromosome"/>
</dbReference>
<dbReference type="RefSeq" id="WP_145976263.1">
    <property type="nucleotide sequence ID" value="NZ_CP011801.1"/>
</dbReference>
<dbReference type="OrthoDB" id="9813176at2"/>
<reference evidence="2 3" key="1">
    <citation type="journal article" date="2015" name="Proc. Natl. Acad. Sci. U.S.A.">
        <title>Expanded metabolic versatility of ubiquitous nitrite-oxidizing bacteria from the genus Nitrospira.</title>
        <authorList>
            <person name="Koch H."/>
            <person name="Lucker S."/>
            <person name="Albertsen M."/>
            <person name="Kitzinger K."/>
            <person name="Herbold C."/>
            <person name="Spieck E."/>
            <person name="Nielsen P.H."/>
            <person name="Wagner M."/>
            <person name="Daims H."/>
        </authorList>
    </citation>
    <scope>NUCLEOTIDE SEQUENCE [LARGE SCALE GENOMIC DNA]</scope>
    <source>
        <strain evidence="2 3">NSP M-1</strain>
    </source>
</reference>
<gene>
    <name evidence="2" type="ORF">NITMOv2_2181</name>
</gene>
<name>A0A0K2GCC4_NITMO</name>
<dbReference type="PATRIC" id="fig|42253.5.peg.2149"/>
<dbReference type="EMBL" id="CP011801">
    <property type="protein sequence ID" value="ALA58598.1"/>
    <property type="molecule type" value="Genomic_DNA"/>
</dbReference>
<dbReference type="KEGG" id="nmv:NITMOv2_2181"/>
<evidence type="ECO:0000313" key="2">
    <source>
        <dbReference type="EMBL" id="ALA58598.1"/>
    </source>
</evidence>
<organism evidence="2 3">
    <name type="scientific">Nitrospira moscoviensis</name>
    <dbReference type="NCBI Taxonomy" id="42253"/>
    <lineage>
        <taxon>Bacteria</taxon>
        <taxon>Pseudomonadati</taxon>
        <taxon>Nitrospirota</taxon>
        <taxon>Nitrospiria</taxon>
        <taxon>Nitrospirales</taxon>
        <taxon>Nitrospiraceae</taxon>
        <taxon>Nitrospira</taxon>
    </lineage>
</organism>
<accession>A0A0K2GCC4</accession>
<evidence type="ECO:0000313" key="3">
    <source>
        <dbReference type="Proteomes" id="UP000069205"/>
    </source>
</evidence>
<dbReference type="AlphaFoldDB" id="A0A0K2GCC4"/>
<sequence length="84" mass="9321">MTIAPRRKPVPAMGRLRRPLSLGTLQMMVMSGVVRRADLNPPPAPQRYEPSDNPHGASPQDSASERGWLSRMFLGRRAQATANR</sequence>
<keyword evidence="3" id="KW-1185">Reference proteome</keyword>
<protein>
    <submittedName>
        <fullName evidence="2">Uncharacterized protein</fullName>
    </submittedName>
</protein>
<evidence type="ECO:0000256" key="1">
    <source>
        <dbReference type="SAM" id="MobiDB-lite"/>
    </source>
</evidence>
<proteinExistence type="predicted"/>
<dbReference type="STRING" id="42253.NITMOv2_2181"/>